<dbReference type="Proteomes" id="UP001302806">
    <property type="component" value="Chromosome"/>
</dbReference>
<proteinExistence type="predicted"/>
<name>A0ABY9XR76_9FLAO</name>
<reference evidence="1 2" key="1">
    <citation type="submission" date="2023-09" db="EMBL/GenBank/DDBJ databases">
        <title>Thalassobella suaedae gen. nov., sp. nov., a marine bacterium of the family Flavobacteriaceae isolated from a halophyte Suaeda japonica.</title>
        <authorList>
            <person name="Lee S.Y."/>
            <person name="Hwang C.Y."/>
        </authorList>
    </citation>
    <scope>NUCLEOTIDE SEQUENCE [LARGE SCALE GENOMIC DNA]</scope>
    <source>
        <strain evidence="1 2">HL-DH14</strain>
    </source>
</reference>
<dbReference type="EMBL" id="CP134537">
    <property type="protein sequence ID" value="WNH08387.1"/>
    <property type="molecule type" value="Genomic_DNA"/>
</dbReference>
<organism evidence="1 2">
    <name type="scientific">Thalassobellus suaedae</name>
    <dbReference type="NCBI Taxonomy" id="3074124"/>
    <lineage>
        <taxon>Bacteria</taxon>
        <taxon>Pseudomonadati</taxon>
        <taxon>Bacteroidota</taxon>
        <taxon>Flavobacteriia</taxon>
        <taxon>Flavobacteriales</taxon>
        <taxon>Flavobacteriaceae</taxon>
        <taxon>Thalassobellus</taxon>
    </lineage>
</organism>
<gene>
    <name evidence="1" type="ORF">RHP51_14795</name>
</gene>
<protein>
    <submittedName>
        <fullName evidence="1">Uncharacterized protein</fullName>
    </submittedName>
</protein>
<sequence length="43" mass="4763">MTLITGSEYFPGGMGEFIAEKDNFLAFEKGPSVDVTLQWLHVS</sequence>
<dbReference type="RefSeq" id="WP_415865069.1">
    <property type="nucleotide sequence ID" value="NZ_CP134537.1"/>
</dbReference>
<evidence type="ECO:0000313" key="1">
    <source>
        <dbReference type="EMBL" id="WNH08387.1"/>
    </source>
</evidence>
<evidence type="ECO:0000313" key="2">
    <source>
        <dbReference type="Proteomes" id="UP001302806"/>
    </source>
</evidence>
<accession>A0ABY9XR76</accession>